<reference evidence="8" key="1">
    <citation type="submission" date="2021-02" db="EMBL/GenBank/DDBJ databases">
        <authorList>
            <person name="Palmer J.M."/>
        </authorList>
    </citation>
    <scope>NUCLEOTIDE SEQUENCE</scope>
    <source>
        <strain evidence="8">SCRP23</strain>
    </source>
</reference>
<dbReference type="AlphaFoldDB" id="A0A8T1X288"/>
<gene>
    <name evidence="8" type="ORF">PHYBOEH_010852</name>
</gene>
<dbReference type="InterPro" id="IPR017907">
    <property type="entry name" value="Znf_RING_CS"/>
</dbReference>
<dbReference type="PROSITE" id="PS50089">
    <property type="entry name" value="ZF_RING_2"/>
    <property type="match status" value="1"/>
</dbReference>
<dbReference type="InterPro" id="IPR052972">
    <property type="entry name" value="Sacsin_chaperone_reg"/>
</dbReference>
<dbReference type="SMART" id="SM00184">
    <property type="entry name" value="RING"/>
    <property type="match status" value="1"/>
</dbReference>
<keyword evidence="9" id="KW-1185">Reference proteome</keyword>
<keyword evidence="2 4" id="KW-0863">Zinc-finger</keyword>
<dbReference type="EMBL" id="JAGDFL010000077">
    <property type="protein sequence ID" value="KAG7398578.1"/>
    <property type="molecule type" value="Genomic_DNA"/>
</dbReference>
<accession>A0A8T1X288</accession>
<feature type="coiled-coil region" evidence="5">
    <location>
        <begin position="187"/>
        <end position="228"/>
    </location>
</feature>
<feature type="compositionally biased region" description="Low complexity" evidence="6">
    <location>
        <begin position="42"/>
        <end position="55"/>
    </location>
</feature>
<dbReference type="Proteomes" id="UP000693981">
    <property type="component" value="Unassembled WGS sequence"/>
</dbReference>
<evidence type="ECO:0000256" key="6">
    <source>
        <dbReference type="SAM" id="MobiDB-lite"/>
    </source>
</evidence>
<comment type="caution">
    <text evidence="8">The sequence shown here is derived from an EMBL/GenBank/DDBJ whole genome shotgun (WGS) entry which is preliminary data.</text>
</comment>
<evidence type="ECO:0000256" key="2">
    <source>
        <dbReference type="ARBA" id="ARBA00022771"/>
    </source>
</evidence>
<keyword evidence="5" id="KW-0175">Coiled coil</keyword>
<dbReference type="PANTHER" id="PTHR15600:SF42">
    <property type="entry name" value="SACSIN"/>
    <property type="match status" value="1"/>
</dbReference>
<evidence type="ECO:0000256" key="4">
    <source>
        <dbReference type="PROSITE-ProRule" id="PRU00175"/>
    </source>
</evidence>
<feature type="compositionally biased region" description="Low complexity" evidence="6">
    <location>
        <begin position="1"/>
        <end position="22"/>
    </location>
</feature>
<dbReference type="GO" id="GO:0008270">
    <property type="term" value="F:zinc ion binding"/>
    <property type="evidence" value="ECO:0007669"/>
    <property type="project" value="UniProtKB-KW"/>
</dbReference>
<evidence type="ECO:0000259" key="7">
    <source>
        <dbReference type="PROSITE" id="PS50089"/>
    </source>
</evidence>
<proteinExistence type="predicted"/>
<organism evidence="8 9">
    <name type="scientific">Phytophthora boehmeriae</name>
    <dbReference type="NCBI Taxonomy" id="109152"/>
    <lineage>
        <taxon>Eukaryota</taxon>
        <taxon>Sar</taxon>
        <taxon>Stramenopiles</taxon>
        <taxon>Oomycota</taxon>
        <taxon>Peronosporomycetes</taxon>
        <taxon>Peronosporales</taxon>
        <taxon>Peronosporaceae</taxon>
        <taxon>Phytophthora</taxon>
    </lineage>
</organism>
<keyword evidence="3" id="KW-0862">Zinc</keyword>
<dbReference type="GO" id="GO:0030544">
    <property type="term" value="F:Hsp70 protein binding"/>
    <property type="evidence" value="ECO:0007669"/>
    <property type="project" value="TreeGrafter"/>
</dbReference>
<feature type="domain" description="RING-type" evidence="7">
    <location>
        <begin position="231"/>
        <end position="267"/>
    </location>
</feature>
<dbReference type="CDD" id="cd16449">
    <property type="entry name" value="RING-HC"/>
    <property type="match status" value="1"/>
</dbReference>
<keyword evidence="1" id="KW-0479">Metal-binding</keyword>
<feature type="compositionally biased region" description="Pro residues" evidence="6">
    <location>
        <begin position="23"/>
        <end position="36"/>
    </location>
</feature>
<evidence type="ECO:0000313" key="8">
    <source>
        <dbReference type="EMBL" id="KAG7398578.1"/>
    </source>
</evidence>
<dbReference type="PANTHER" id="PTHR15600">
    <property type="entry name" value="SACSIN"/>
    <property type="match status" value="1"/>
</dbReference>
<evidence type="ECO:0000256" key="3">
    <source>
        <dbReference type="ARBA" id="ARBA00022833"/>
    </source>
</evidence>
<evidence type="ECO:0000256" key="5">
    <source>
        <dbReference type="SAM" id="Coils"/>
    </source>
</evidence>
<dbReference type="OrthoDB" id="111250at2759"/>
<dbReference type="Pfam" id="PF13920">
    <property type="entry name" value="zf-C3HC4_3"/>
    <property type="match status" value="1"/>
</dbReference>
<protein>
    <recommendedName>
        <fullName evidence="7">RING-type domain-containing protein</fullName>
    </recommendedName>
</protein>
<name>A0A8T1X288_9STRA</name>
<evidence type="ECO:0000256" key="1">
    <source>
        <dbReference type="ARBA" id="ARBA00022723"/>
    </source>
</evidence>
<evidence type="ECO:0000313" key="9">
    <source>
        <dbReference type="Proteomes" id="UP000693981"/>
    </source>
</evidence>
<sequence>MQHMSMSPSTSDSSPSCSDSFPPSYPSAPSITPPPTVSNTRSSAVAASLQSLSPSNGEQLPQLIEERLQGLLGEPLSAVDRDSVQLVPLRSCLRGELVAVEDNDAVLRYGKVVEEEDPSSSGEVKVQVSKACIRWYAVSRIHFFQSVKDAAVWTAKPSEKAEDSAVSVIAAVNALLARLNVSLSTSYEELLAEMLRLQHRAQLAEEDRRAALTQIERAVREKRDAEKALVCVVCLVNKVDRVLIPCGHSYCAACVERLHRESCPICRQEIADSAVFRVS</sequence>
<dbReference type="InterPro" id="IPR001841">
    <property type="entry name" value="Znf_RING"/>
</dbReference>
<dbReference type="PROSITE" id="PS00518">
    <property type="entry name" value="ZF_RING_1"/>
    <property type="match status" value="1"/>
</dbReference>
<feature type="region of interest" description="Disordered" evidence="6">
    <location>
        <begin position="1"/>
        <end position="58"/>
    </location>
</feature>